<accession>A0ABT0J7G9</accession>
<feature type="domain" description="N-acetyltransferase" evidence="4">
    <location>
        <begin position="15"/>
        <end position="183"/>
    </location>
</feature>
<reference evidence="5 6" key="1">
    <citation type="submission" date="2022-02" db="EMBL/GenBank/DDBJ databases">
        <title>The car tank lid bacteriome: a reservoir of bacteria with potential in bioremediation of fuel.</title>
        <authorList>
            <person name="Vidal-Verdu A."/>
            <person name="Gomez-Martinez D."/>
            <person name="Latorre-Perez A."/>
            <person name="Pereto J."/>
            <person name="Porcar M."/>
        </authorList>
    </citation>
    <scope>NUCLEOTIDE SEQUENCE [LARGE SCALE GENOMIC DNA]</scope>
    <source>
        <strain evidence="5 6">4D.3</strain>
    </source>
</reference>
<comment type="similarity">
    <text evidence="3">Belongs to the acetyltransferase family. RimJ subfamily.</text>
</comment>
<comment type="caution">
    <text evidence="5">The sequence shown here is derived from an EMBL/GenBank/DDBJ whole genome shotgun (WGS) entry which is preliminary data.</text>
</comment>
<dbReference type="InterPro" id="IPR000182">
    <property type="entry name" value="GNAT_dom"/>
</dbReference>
<organism evidence="5 6">
    <name type="scientific">Isoptericola peretonis</name>
    <dbReference type="NCBI Taxonomy" id="2918523"/>
    <lineage>
        <taxon>Bacteria</taxon>
        <taxon>Bacillati</taxon>
        <taxon>Actinomycetota</taxon>
        <taxon>Actinomycetes</taxon>
        <taxon>Micrococcales</taxon>
        <taxon>Promicromonosporaceae</taxon>
        <taxon>Isoptericola</taxon>
    </lineage>
</organism>
<dbReference type="InterPro" id="IPR016181">
    <property type="entry name" value="Acyl_CoA_acyltransferase"/>
</dbReference>
<dbReference type="SUPFAM" id="SSF55729">
    <property type="entry name" value="Acyl-CoA N-acyltransferases (Nat)"/>
    <property type="match status" value="1"/>
</dbReference>
<evidence type="ECO:0000256" key="3">
    <source>
        <dbReference type="ARBA" id="ARBA00038502"/>
    </source>
</evidence>
<dbReference type="GO" id="GO:0016746">
    <property type="term" value="F:acyltransferase activity"/>
    <property type="evidence" value="ECO:0007669"/>
    <property type="project" value="UniProtKB-KW"/>
</dbReference>
<dbReference type="RefSeq" id="WP_416345269.1">
    <property type="nucleotide sequence ID" value="NZ_JALQCY010000005.1"/>
</dbReference>
<evidence type="ECO:0000259" key="4">
    <source>
        <dbReference type="PROSITE" id="PS51186"/>
    </source>
</evidence>
<dbReference type="EC" id="2.3.1.-" evidence="5"/>
<proteinExistence type="inferred from homology"/>
<keyword evidence="2 5" id="KW-0012">Acyltransferase</keyword>
<dbReference type="Proteomes" id="UP001651050">
    <property type="component" value="Unassembled WGS sequence"/>
</dbReference>
<keyword evidence="1 5" id="KW-0808">Transferase</keyword>
<dbReference type="PROSITE" id="PS51186">
    <property type="entry name" value="GNAT"/>
    <property type="match status" value="1"/>
</dbReference>
<evidence type="ECO:0000256" key="1">
    <source>
        <dbReference type="ARBA" id="ARBA00022679"/>
    </source>
</evidence>
<keyword evidence="6" id="KW-1185">Reference proteome</keyword>
<evidence type="ECO:0000313" key="6">
    <source>
        <dbReference type="Proteomes" id="UP001651050"/>
    </source>
</evidence>
<dbReference type="InterPro" id="IPR051531">
    <property type="entry name" value="N-acetyltransferase"/>
</dbReference>
<evidence type="ECO:0000256" key="2">
    <source>
        <dbReference type="ARBA" id="ARBA00023315"/>
    </source>
</evidence>
<evidence type="ECO:0000313" key="5">
    <source>
        <dbReference type="EMBL" id="MCK9795419.1"/>
    </source>
</evidence>
<name>A0ABT0J7G9_9MICO</name>
<protein>
    <submittedName>
        <fullName evidence="5">GNAT family N-acetyltransferase</fullName>
        <ecNumber evidence="5">2.3.1.-</ecNumber>
    </submittedName>
</protein>
<gene>
    <name evidence="5" type="ORF">M1843_16870</name>
</gene>
<dbReference type="PANTHER" id="PTHR43792">
    <property type="entry name" value="GNAT FAMILY, PUTATIVE (AFU_ORTHOLOGUE AFUA_3G00765)-RELATED-RELATED"/>
    <property type="match status" value="1"/>
</dbReference>
<dbReference type="Gene3D" id="3.40.630.30">
    <property type="match status" value="1"/>
</dbReference>
<sequence>MPEPSPVFPPLPDGVALRLLRRDDGPALAAAYSRNRDHLEPWEPARPTEFYEARYHAERIPVELLGHGSGRAVPLVLERDGQIVGRVNLTDVVLGAFRNVHLGYWIDGALAGRGIMTAAVEAACAHARDELGLHRVQAATLLHNEASQRVLARAGFERIGTAPRYLHIAGRWQDHVLFQRILHDD</sequence>
<dbReference type="EMBL" id="JALQCY010000005">
    <property type="protein sequence ID" value="MCK9795419.1"/>
    <property type="molecule type" value="Genomic_DNA"/>
</dbReference>
<dbReference type="Pfam" id="PF13302">
    <property type="entry name" value="Acetyltransf_3"/>
    <property type="match status" value="1"/>
</dbReference>
<dbReference type="PANTHER" id="PTHR43792:SF8">
    <property type="entry name" value="[RIBOSOMAL PROTEIN US5]-ALANINE N-ACETYLTRANSFERASE"/>
    <property type="match status" value="1"/>
</dbReference>